<proteinExistence type="predicted"/>
<dbReference type="GO" id="GO:0008408">
    <property type="term" value="F:3'-5' exonuclease activity"/>
    <property type="evidence" value="ECO:0007669"/>
    <property type="project" value="TreeGrafter"/>
</dbReference>
<evidence type="ECO:0000256" key="1">
    <source>
        <dbReference type="SAM" id="MobiDB-lite"/>
    </source>
</evidence>
<name>A0A4S8P6Z0_9ACTN</name>
<protein>
    <recommendedName>
        <fullName evidence="2">Exonuclease domain-containing protein</fullName>
    </recommendedName>
</protein>
<sequence>MPPGRPHRRPDVPALAQRGPVGARRLEHRRAARGLPARRRLRVRARAPRRARGRTGLSALLPSRRRTVKGGPVDSWVAIDFETANGSRASACSVAAVRVSGGEERGSFATLIRPPDGHDRFEARNTAIHGIRRTDVTRAPRWPVVWSQLREFIGESPVVAHNAAFDTSVIRGANSAVGIAPPRLRYACTLVIARQTWTLDSYTLPRVARAAGIAFGDHHRAEADARAAAQVLVAEHREHGAASLDALLTAAGVSWGRLHDDGFDGCRRAPRAPGAGVTTSVSRTRQGR</sequence>
<dbReference type="InterPro" id="IPR012337">
    <property type="entry name" value="RNaseH-like_sf"/>
</dbReference>
<dbReference type="InterPro" id="IPR036397">
    <property type="entry name" value="RNaseH_sf"/>
</dbReference>
<dbReference type="Proteomes" id="UP000305792">
    <property type="component" value="Unassembled WGS sequence"/>
</dbReference>
<dbReference type="AlphaFoldDB" id="A0A4S8P6Z0"/>
<reference evidence="3 4" key="1">
    <citation type="journal article" date="2018" name="Int. J. Syst. Evol. Microbiol.">
        <title>Glycomyces paridis sp. nov., isolated from the medicinal plant Paris polyphylla.</title>
        <authorList>
            <person name="Fang X.M."/>
            <person name="Bai J.L."/>
            <person name="Su J."/>
            <person name="Zhao L.L."/>
            <person name="Liu H.Y."/>
            <person name="Ma B.P."/>
            <person name="Zhang Y.Q."/>
            <person name="Yu L.Y."/>
        </authorList>
    </citation>
    <scope>NUCLEOTIDE SEQUENCE [LARGE SCALE GENOMIC DNA]</scope>
    <source>
        <strain evidence="3 4">CPCC 204357</strain>
    </source>
</reference>
<dbReference type="GO" id="GO:0005829">
    <property type="term" value="C:cytosol"/>
    <property type="evidence" value="ECO:0007669"/>
    <property type="project" value="TreeGrafter"/>
</dbReference>
<comment type="caution">
    <text evidence="3">The sequence shown here is derived from an EMBL/GenBank/DDBJ whole genome shotgun (WGS) entry which is preliminary data.</text>
</comment>
<keyword evidence="4" id="KW-1185">Reference proteome</keyword>
<dbReference type="PANTHER" id="PTHR30231">
    <property type="entry name" value="DNA POLYMERASE III SUBUNIT EPSILON"/>
    <property type="match status" value="1"/>
</dbReference>
<dbReference type="EMBL" id="STGX01000016">
    <property type="protein sequence ID" value="THV26043.1"/>
    <property type="molecule type" value="Genomic_DNA"/>
</dbReference>
<accession>A0A4S8P6Z0</accession>
<dbReference type="SUPFAM" id="SSF53098">
    <property type="entry name" value="Ribonuclease H-like"/>
    <property type="match status" value="1"/>
</dbReference>
<feature type="compositionally biased region" description="Polar residues" evidence="1">
    <location>
        <begin position="277"/>
        <end position="288"/>
    </location>
</feature>
<dbReference type="PANTHER" id="PTHR30231:SF42">
    <property type="entry name" value="EXONUCLEASE"/>
    <property type="match status" value="1"/>
</dbReference>
<evidence type="ECO:0000313" key="3">
    <source>
        <dbReference type="EMBL" id="THV26043.1"/>
    </source>
</evidence>
<organism evidence="3 4">
    <name type="scientific">Glycomyces paridis</name>
    <dbReference type="NCBI Taxonomy" id="2126555"/>
    <lineage>
        <taxon>Bacteria</taxon>
        <taxon>Bacillati</taxon>
        <taxon>Actinomycetota</taxon>
        <taxon>Actinomycetes</taxon>
        <taxon>Glycomycetales</taxon>
        <taxon>Glycomycetaceae</taxon>
        <taxon>Glycomyces</taxon>
    </lineage>
</organism>
<feature type="region of interest" description="Disordered" evidence="1">
    <location>
        <begin position="267"/>
        <end position="288"/>
    </location>
</feature>
<dbReference type="GO" id="GO:0003676">
    <property type="term" value="F:nucleic acid binding"/>
    <property type="evidence" value="ECO:0007669"/>
    <property type="project" value="InterPro"/>
</dbReference>
<evidence type="ECO:0000313" key="4">
    <source>
        <dbReference type="Proteomes" id="UP000305792"/>
    </source>
</evidence>
<feature type="region of interest" description="Disordered" evidence="1">
    <location>
        <begin position="1"/>
        <end position="21"/>
    </location>
</feature>
<dbReference type="InterPro" id="IPR013520">
    <property type="entry name" value="Ribonucl_H"/>
</dbReference>
<evidence type="ECO:0000259" key="2">
    <source>
        <dbReference type="SMART" id="SM00479"/>
    </source>
</evidence>
<dbReference type="Pfam" id="PF00929">
    <property type="entry name" value="RNase_T"/>
    <property type="match status" value="1"/>
</dbReference>
<feature type="domain" description="Exonuclease" evidence="2">
    <location>
        <begin position="75"/>
        <end position="241"/>
    </location>
</feature>
<dbReference type="Gene3D" id="3.30.420.10">
    <property type="entry name" value="Ribonuclease H-like superfamily/Ribonuclease H"/>
    <property type="match status" value="1"/>
</dbReference>
<dbReference type="SMART" id="SM00479">
    <property type="entry name" value="EXOIII"/>
    <property type="match status" value="1"/>
</dbReference>
<gene>
    <name evidence="3" type="ORF">E9998_20150</name>
</gene>